<reference evidence="1" key="1">
    <citation type="submission" date="2023-04" db="EMBL/GenBank/DDBJ databases">
        <title>A chromosome-level genome assembly of the parasitoid wasp Eretmocerus hayati.</title>
        <authorList>
            <person name="Zhong Y."/>
            <person name="Liu S."/>
            <person name="Liu Y."/>
        </authorList>
    </citation>
    <scope>NUCLEOTIDE SEQUENCE</scope>
    <source>
        <strain evidence="1">ZJU_SS_LIU_2023</strain>
    </source>
</reference>
<dbReference type="EMBL" id="CM056742">
    <property type="protein sequence ID" value="KAJ8678887.1"/>
    <property type="molecule type" value="Genomic_DNA"/>
</dbReference>
<dbReference type="Proteomes" id="UP001239111">
    <property type="component" value="Chromosome 2"/>
</dbReference>
<comment type="caution">
    <text evidence="1">The sequence shown here is derived from an EMBL/GenBank/DDBJ whole genome shotgun (WGS) entry which is preliminary data.</text>
</comment>
<sequence>SFNGMPSCAVVKCKNYSSKNVKMCYIPRNPQIRDEWIRRINRPGWTPNSSSAICQYHFEDCMWEKARVDGTLKLKWNAIPTLFGEQVHQVGRGGAASGSIQHEERSPTNNQPHVVQLSDNAPRVDDHLHDLPVQSNRNMNSVVPCSDNQSANALFASRSILSSRRALNSLNENVLRAINPNVMRNVCKPKSDDVMMTHRQRNASESLPCLQQKAPTTIIGTEPDENSGQRAIAPINVNIQNVGPDDYFEVEGTIPSCCNNVDSSTANVQDMVNESQIAEIFDPDTVGNEQSSDVDLTSFEHETRLTNTLQRVRENSVDLATNIERHIEDEDIQNASEEILRLEHDYDQSPSQNENVKIEKLEKVYFKSQRLVQILKTRLRRERKAKMKLKAKVERLEKQV</sequence>
<keyword evidence="2" id="KW-1185">Reference proteome</keyword>
<gene>
    <name evidence="1" type="ORF">QAD02_014674</name>
</gene>
<name>A0ACC2P666_9HYME</name>
<evidence type="ECO:0000313" key="2">
    <source>
        <dbReference type="Proteomes" id="UP001239111"/>
    </source>
</evidence>
<feature type="non-terminal residue" evidence="1">
    <location>
        <position position="1"/>
    </location>
</feature>
<organism evidence="1 2">
    <name type="scientific">Eretmocerus hayati</name>
    <dbReference type="NCBI Taxonomy" id="131215"/>
    <lineage>
        <taxon>Eukaryota</taxon>
        <taxon>Metazoa</taxon>
        <taxon>Ecdysozoa</taxon>
        <taxon>Arthropoda</taxon>
        <taxon>Hexapoda</taxon>
        <taxon>Insecta</taxon>
        <taxon>Pterygota</taxon>
        <taxon>Neoptera</taxon>
        <taxon>Endopterygota</taxon>
        <taxon>Hymenoptera</taxon>
        <taxon>Apocrita</taxon>
        <taxon>Proctotrupomorpha</taxon>
        <taxon>Chalcidoidea</taxon>
        <taxon>Aphelinidae</taxon>
        <taxon>Aphelininae</taxon>
        <taxon>Eretmocerus</taxon>
    </lineage>
</organism>
<proteinExistence type="predicted"/>
<accession>A0ACC2P666</accession>
<protein>
    <submittedName>
        <fullName evidence="1">Uncharacterized protein</fullName>
    </submittedName>
</protein>
<evidence type="ECO:0000313" key="1">
    <source>
        <dbReference type="EMBL" id="KAJ8678887.1"/>
    </source>
</evidence>
<feature type="non-terminal residue" evidence="1">
    <location>
        <position position="400"/>
    </location>
</feature>